<organism evidence="1">
    <name type="scientific">viral metagenome</name>
    <dbReference type="NCBI Taxonomy" id="1070528"/>
    <lineage>
        <taxon>unclassified sequences</taxon>
        <taxon>metagenomes</taxon>
        <taxon>organismal metagenomes</taxon>
    </lineage>
</organism>
<reference evidence="1" key="1">
    <citation type="journal article" date="2020" name="Nature">
        <title>Giant virus diversity and host interactions through global metagenomics.</title>
        <authorList>
            <person name="Schulz F."/>
            <person name="Roux S."/>
            <person name="Paez-Espino D."/>
            <person name="Jungbluth S."/>
            <person name="Walsh D.A."/>
            <person name="Denef V.J."/>
            <person name="McMahon K.D."/>
            <person name="Konstantinidis K.T."/>
            <person name="Eloe-Fadrosh E.A."/>
            <person name="Kyrpides N.C."/>
            <person name="Woyke T."/>
        </authorList>
    </citation>
    <scope>NUCLEOTIDE SEQUENCE</scope>
    <source>
        <strain evidence="1">GVMAG-M-3300023184-86</strain>
    </source>
</reference>
<dbReference type="AlphaFoldDB" id="A0A6C0IFS4"/>
<proteinExistence type="predicted"/>
<name>A0A6C0IFS4_9ZZZZ</name>
<dbReference type="EMBL" id="MN740173">
    <property type="protein sequence ID" value="QHT91994.1"/>
    <property type="molecule type" value="Genomic_DNA"/>
</dbReference>
<protein>
    <submittedName>
        <fullName evidence="1">Uncharacterized protein</fullName>
    </submittedName>
</protein>
<evidence type="ECO:0000313" key="1">
    <source>
        <dbReference type="EMBL" id="QHT91994.1"/>
    </source>
</evidence>
<accession>A0A6C0IFS4</accession>
<sequence length="29" mass="3376">MSNILNICNNNICNNNICNNNITNIYKYI</sequence>